<keyword evidence="3" id="KW-0479">Metal-binding</keyword>
<dbReference type="InterPro" id="IPR004183">
    <property type="entry name" value="Xdiol_dOase_suB"/>
</dbReference>
<evidence type="ECO:0000259" key="6">
    <source>
        <dbReference type="Pfam" id="PF02900"/>
    </source>
</evidence>
<name>A0A3N1PED5_9GAMM</name>
<comment type="cofactor">
    <cofactor evidence="1">
        <name>Zn(2+)</name>
        <dbReference type="ChEBI" id="CHEBI:29105"/>
    </cofactor>
</comment>
<gene>
    <name evidence="7" type="ORF">EDC28_102194</name>
</gene>
<feature type="domain" description="Extradiol ring-cleavage dioxygenase class III enzyme subunit B" evidence="6">
    <location>
        <begin position="32"/>
        <end position="234"/>
    </location>
</feature>
<comment type="similarity">
    <text evidence="2">Belongs to the DODA-type extradiol aromatic ring-opening dioxygenase family.</text>
</comment>
<evidence type="ECO:0000313" key="7">
    <source>
        <dbReference type="EMBL" id="ROQ29822.1"/>
    </source>
</evidence>
<keyword evidence="7" id="KW-0223">Dioxygenase</keyword>
<accession>A0A3N1PED5</accession>
<keyword evidence="4" id="KW-0862">Zinc</keyword>
<organism evidence="7 8">
    <name type="scientific">Gallaecimonas pentaromativorans</name>
    <dbReference type="NCBI Taxonomy" id="584787"/>
    <lineage>
        <taxon>Bacteria</taxon>
        <taxon>Pseudomonadati</taxon>
        <taxon>Pseudomonadota</taxon>
        <taxon>Gammaproteobacteria</taxon>
        <taxon>Enterobacterales</taxon>
        <taxon>Gallaecimonadaceae</taxon>
        <taxon>Gallaecimonas</taxon>
    </lineage>
</organism>
<protein>
    <submittedName>
        <fullName evidence="7">4,5-DOPA dioxygenase extradiol</fullName>
    </submittedName>
</protein>
<dbReference type="GO" id="GO:0008270">
    <property type="term" value="F:zinc ion binding"/>
    <property type="evidence" value="ECO:0007669"/>
    <property type="project" value="InterPro"/>
</dbReference>
<dbReference type="PIRSF" id="PIRSF006157">
    <property type="entry name" value="Doxgns_DODA"/>
    <property type="match status" value="1"/>
</dbReference>
<evidence type="ECO:0000313" key="8">
    <source>
        <dbReference type="Proteomes" id="UP000268033"/>
    </source>
</evidence>
<sequence>MLPSLFISHGSPMLALTPGPARDFLIELGTRYQPDAILVVSAHWATRGLAVSHSQKPETIHDFYGFPPILYQQQYPAQGAPALAEELAQTLGATSVERGMDHGAWVPLSLLYPNADIPVLSLSLPLNWSNSELYALGQKLKNLKEKNVLVIGSGSLTHNLRALQQDGSAAPPWVTAFSDWVGERLAQGDNDALLNWQQGPQALANHPTPEHFLPLLVAMGAGGKAELLHHSISHGILAMDCYAFS</sequence>
<dbReference type="InterPro" id="IPR014436">
    <property type="entry name" value="Extradiol_dOase_DODA"/>
</dbReference>
<comment type="caution">
    <text evidence="7">The sequence shown here is derived from an EMBL/GenBank/DDBJ whole genome shotgun (WGS) entry which is preliminary data.</text>
</comment>
<proteinExistence type="inferred from homology"/>
<evidence type="ECO:0000256" key="2">
    <source>
        <dbReference type="ARBA" id="ARBA00007581"/>
    </source>
</evidence>
<keyword evidence="5" id="KW-0560">Oxidoreductase</keyword>
<dbReference type="PANTHER" id="PTHR30096">
    <property type="entry name" value="4,5-DOPA DIOXYGENASE EXTRADIOL-LIKE PROTEIN"/>
    <property type="match status" value="1"/>
</dbReference>
<reference evidence="7 8" key="1">
    <citation type="submission" date="2018-11" db="EMBL/GenBank/DDBJ databases">
        <title>Genomic Encyclopedia of Type Strains, Phase IV (KMG-IV): sequencing the most valuable type-strain genomes for metagenomic binning, comparative biology and taxonomic classification.</title>
        <authorList>
            <person name="Goeker M."/>
        </authorList>
    </citation>
    <scope>NUCLEOTIDE SEQUENCE [LARGE SCALE GENOMIC DNA]</scope>
    <source>
        <strain evidence="7 8">DSM 21945</strain>
    </source>
</reference>
<dbReference type="STRING" id="584787.GCA_001247655_03124"/>
<dbReference type="Proteomes" id="UP000268033">
    <property type="component" value="Unassembled WGS sequence"/>
</dbReference>
<evidence type="ECO:0000256" key="3">
    <source>
        <dbReference type="ARBA" id="ARBA00022723"/>
    </source>
</evidence>
<keyword evidence="8" id="KW-1185">Reference proteome</keyword>
<dbReference type="Pfam" id="PF02900">
    <property type="entry name" value="LigB"/>
    <property type="match status" value="1"/>
</dbReference>
<dbReference type="GO" id="GO:0008198">
    <property type="term" value="F:ferrous iron binding"/>
    <property type="evidence" value="ECO:0007669"/>
    <property type="project" value="InterPro"/>
</dbReference>
<dbReference type="RefSeq" id="WP_123420720.1">
    <property type="nucleotide sequence ID" value="NZ_RJUL01000002.1"/>
</dbReference>
<dbReference type="AlphaFoldDB" id="A0A3N1PED5"/>
<dbReference type="SUPFAM" id="SSF53213">
    <property type="entry name" value="LigB-like"/>
    <property type="match status" value="1"/>
</dbReference>
<evidence type="ECO:0000256" key="5">
    <source>
        <dbReference type="ARBA" id="ARBA00023002"/>
    </source>
</evidence>
<evidence type="ECO:0000256" key="4">
    <source>
        <dbReference type="ARBA" id="ARBA00022833"/>
    </source>
</evidence>
<dbReference type="Gene3D" id="3.40.830.10">
    <property type="entry name" value="LigB-like"/>
    <property type="match status" value="1"/>
</dbReference>
<dbReference type="GO" id="GO:0016702">
    <property type="term" value="F:oxidoreductase activity, acting on single donors with incorporation of molecular oxygen, incorporation of two atoms of oxygen"/>
    <property type="evidence" value="ECO:0007669"/>
    <property type="project" value="UniProtKB-ARBA"/>
</dbReference>
<dbReference type="PANTHER" id="PTHR30096:SF0">
    <property type="entry name" value="4,5-DOPA DIOXYGENASE EXTRADIOL-LIKE PROTEIN"/>
    <property type="match status" value="1"/>
</dbReference>
<evidence type="ECO:0000256" key="1">
    <source>
        <dbReference type="ARBA" id="ARBA00001947"/>
    </source>
</evidence>
<dbReference type="EMBL" id="RJUL01000002">
    <property type="protein sequence ID" value="ROQ29822.1"/>
    <property type="molecule type" value="Genomic_DNA"/>
</dbReference>
<dbReference type="CDD" id="cd07363">
    <property type="entry name" value="45_DOPA_Dioxygenase"/>
    <property type="match status" value="1"/>
</dbReference>